<name>A0A3D9DGM1_9FLAO</name>
<dbReference type="InterPro" id="IPR011049">
    <property type="entry name" value="Serralysin-like_metalloprot_C"/>
</dbReference>
<evidence type="ECO:0008006" key="3">
    <source>
        <dbReference type="Google" id="ProtNLM"/>
    </source>
</evidence>
<gene>
    <name evidence="1" type="ORF">DRF60_12135</name>
</gene>
<proteinExistence type="predicted"/>
<evidence type="ECO:0000313" key="1">
    <source>
        <dbReference type="EMBL" id="REC77154.1"/>
    </source>
</evidence>
<dbReference type="AlphaFoldDB" id="A0A3D9DGM1"/>
<reference evidence="1 2" key="1">
    <citation type="journal article" date="2010" name="Syst. Appl. Microbiol.">
        <title>Four new species of Chryseobacterium from the rhizosphere of coastal sand dune plants, Chryseobacterium elymi sp. nov., Chryseobacterium hagamense sp. nov., Chryseobacterium lathyri sp. nov. and Chryseobacterium rhizosphaerae sp. nov.</title>
        <authorList>
            <person name="Cho S.H."/>
            <person name="Lee K.S."/>
            <person name="Shin D.S."/>
            <person name="Han J.H."/>
            <person name="Park K.S."/>
            <person name="Lee C.H."/>
            <person name="Park K.H."/>
            <person name="Kim S.B."/>
        </authorList>
    </citation>
    <scope>NUCLEOTIDE SEQUENCE [LARGE SCALE GENOMIC DNA]</scope>
    <source>
        <strain evidence="1 2">KCTC 22547</strain>
    </source>
</reference>
<dbReference type="Proteomes" id="UP000257030">
    <property type="component" value="Unassembled WGS sequence"/>
</dbReference>
<keyword evidence="2" id="KW-1185">Reference proteome</keyword>
<evidence type="ECO:0000313" key="2">
    <source>
        <dbReference type="Proteomes" id="UP000257030"/>
    </source>
</evidence>
<accession>A0A3D9DGM1</accession>
<comment type="caution">
    <text evidence="1">The sequence shown here is derived from an EMBL/GenBank/DDBJ whole genome shotgun (WGS) entry which is preliminary data.</text>
</comment>
<organism evidence="1 2">
    <name type="scientific">Chryseobacterium elymi</name>
    <dbReference type="NCBI Taxonomy" id="395936"/>
    <lineage>
        <taxon>Bacteria</taxon>
        <taxon>Pseudomonadati</taxon>
        <taxon>Bacteroidota</taxon>
        <taxon>Flavobacteriia</taxon>
        <taxon>Flavobacteriales</taxon>
        <taxon>Weeksellaceae</taxon>
        <taxon>Chryseobacterium group</taxon>
        <taxon>Chryseobacterium</taxon>
    </lineage>
</organism>
<sequence length="417" mass="42128">MLPEAIRGMHSIISKKHKKTTNINSMKNKLLTLAVLSFTGCLINAQVGINTGLPQATLDVVGFPTNANKPDGIIAPRLLLSELAAKTYAAAQTGALVYITSINATPVGSTINVTTPGYYYFDGTVWQKQTGTEWQVKGNAAGEISTTTEVLGVAPASANYLGTKGAADLVMISANKVHAVLDTAGGLSGGGENASSLSWGSTNTVNNTSNNIALGRGNTATTTAANFPAIAIGSSNTATGGGKVFGTSNTAISSSNFAFGAFNTTGNSIAVAVGHTNNATNGGFAFGANNVVTLNNFAFGSNNTVSGTAGAIAIGIGGASLANQSTYANNAHVFSGQGAVGTVLTDVGINVTPSSTNYADLEVSKAVQIKSSATRPTCDASNAGSIIYEVATVLGVTSGNFVGCRQVNNTSYGWQTL</sequence>
<protein>
    <recommendedName>
        <fullName evidence="3">Trimeric autotransporter adhesin YadA-like head domain-containing protein</fullName>
    </recommendedName>
</protein>
<dbReference type="EMBL" id="QNUH01000009">
    <property type="protein sequence ID" value="REC77154.1"/>
    <property type="molecule type" value="Genomic_DNA"/>
</dbReference>
<dbReference type="Gene3D" id="2.150.10.10">
    <property type="entry name" value="Serralysin-like metalloprotease, C-terminal"/>
    <property type="match status" value="1"/>
</dbReference>